<dbReference type="EMBL" id="CALNXI010000136">
    <property type="protein sequence ID" value="CAH3020105.1"/>
    <property type="molecule type" value="Genomic_DNA"/>
</dbReference>
<dbReference type="Proteomes" id="UP001159427">
    <property type="component" value="Unassembled WGS sequence"/>
</dbReference>
<organism evidence="1 2">
    <name type="scientific">Porites evermanni</name>
    <dbReference type="NCBI Taxonomy" id="104178"/>
    <lineage>
        <taxon>Eukaryota</taxon>
        <taxon>Metazoa</taxon>
        <taxon>Cnidaria</taxon>
        <taxon>Anthozoa</taxon>
        <taxon>Hexacorallia</taxon>
        <taxon>Scleractinia</taxon>
        <taxon>Fungiina</taxon>
        <taxon>Poritidae</taxon>
        <taxon>Porites</taxon>
    </lineage>
</organism>
<reference evidence="1 2" key="1">
    <citation type="submission" date="2022-05" db="EMBL/GenBank/DDBJ databases">
        <authorList>
            <consortium name="Genoscope - CEA"/>
            <person name="William W."/>
        </authorList>
    </citation>
    <scope>NUCLEOTIDE SEQUENCE [LARGE SCALE GENOMIC DNA]</scope>
</reference>
<proteinExistence type="predicted"/>
<gene>
    <name evidence="1" type="ORF">PEVE_00005630</name>
</gene>
<comment type="caution">
    <text evidence="1">The sequence shown here is derived from an EMBL/GenBank/DDBJ whole genome shotgun (WGS) entry which is preliminary data.</text>
</comment>
<keyword evidence="2" id="KW-1185">Reference proteome</keyword>
<name>A0ABN8LXB6_9CNID</name>
<accession>A0ABN8LXB6</accession>
<evidence type="ECO:0000313" key="2">
    <source>
        <dbReference type="Proteomes" id="UP001159427"/>
    </source>
</evidence>
<evidence type="ECO:0000313" key="1">
    <source>
        <dbReference type="EMBL" id="CAH3020105.1"/>
    </source>
</evidence>
<protein>
    <submittedName>
        <fullName evidence="1">Uncharacterized protein</fullName>
    </submittedName>
</protein>
<sequence>MSCSFFSEDSHCGPAPGKEDITIVPVKPCANNIFDHLSALGVSGNTQSGNTQIGEAEVLFNRGGFIAPSQKQVDDLFVCPRHRYLLTYGWPGRKRLTCFHPDHLGKRTKQNNARRDKLEMSRSIYFLENHSVPPGAGMINIKRYLKAAKAVTSNWEKEAKQQLSDAKRYLKADFRLHVSKDERCADHCTMYALSDPNDPPFKGTCSHVHDIRCDACHGIETVIKQIGTEIEGAFNEDGDFLTKRKLQFEHGKAQEAICAWKAHTCYRNSFPDDSEPLGTSSGNEAPTLQGWALKGQKTATKTSENVKSFLIAKFKEGLSGQKANPSEVAKEMQEAKDSNGSPVFLPEDWKTARQISSFFFTTVSIKEKQSCRCSNIT</sequence>